<dbReference type="AlphaFoldDB" id="A0A811RSL7"/>
<evidence type="ECO:0000256" key="1">
    <source>
        <dbReference type="SAM" id="MobiDB-lite"/>
    </source>
</evidence>
<evidence type="ECO:0000313" key="3">
    <source>
        <dbReference type="Proteomes" id="UP000604825"/>
    </source>
</evidence>
<evidence type="ECO:0000313" key="2">
    <source>
        <dbReference type="EMBL" id="CAD6272589.1"/>
    </source>
</evidence>
<gene>
    <name evidence="2" type="ORF">NCGR_LOCUS55863</name>
</gene>
<proteinExistence type="predicted"/>
<name>A0A811RSL7_9POAL</name>
<dbReference type="EMBL" id="CAJGYO010000016">
    <property type="protein sequence ID" value="CAD6272589.1"/>
    <property type="molecule type" value="Genomic_DNA"/>
</dbReference>
<reference evidence="2" key="1">
    <citation type="submission" date="2020-10" db="EMBL/GenBank/DDBJ databases">
        <authorList>
            <person name="Han B."/>
            <person name="Lu T."/>
            <person name="Zhao Q."/>
            <person name="Huang X."/>
            <person name="Zhao Y."/>
        </authorList>
    </citation>
    <scope>NUCLEOTIDE SEQUENCE</scope>
</reference>
<sequence>MAAPPSARLVDGASLLNSSPTPSATPPLEDGAGSPCKTGWRRLRPPDPAGGASLLQIRPSVPPSSTRKDTMLASVWLPPAGEERQEAVPVHQLSSVSAKKRMYILRDAKLQQVMSLWEEFCKEFKEKSPKNESVAVVPQGVVLQTCTLTSGLLLAGGLLFSQGAENQIASKGFAALDDLSRSQ</sequence>
<comment type="caution">
    <text evidence="2">The sequence shown here is derived from an EMBL/GenBank/DDBJ whole genome shotgun (WGS) entry which is preliminary data.</text>
</comment>
<keyword evidence="3" id="KW-1185">Reference proteome</keyword>
<accession>A0A811RSL7</accession>
<organism evidence="2 3">
    <name type="scientific">Miscanthus lutarioriparius</name>
    <dbReference type="NCBI Taxonomy" id="422564"/>
    <lineage>
        <taxon>Eukaryota</taxon>
        <taxon>Viridiplantae</taxon>
        <taxon>Streptophyta</taxon>
        <taxon>Embryophyta</taxon>
        <taxon>Tracheophyta</taxon>
        <taxon>Spermatophyta</taxon>
        <taxon>Magnoliopsida</taxon>
        <taxon>Liliopsida</taxon>
        <taxon>Poales</taxon>
        <taxon>Poaceae</taxon>
        <taxon>PACMAD clade</taxon>
        <taxon>Panicoideae</taxon>
        <taxon>Andropogonodae</taxon>
        <taxon>Andropogoneae</taxon>
        <taxon>Saccharinae</taxon>
        <taxon>Miscanthus</taxon>
    </lineage>
</organism>
<protein>
    <submittedName>
        <fullName evidence="2">Uncharacterized protein</fullName>
    </submittedName>
</protein>
<dbReference type="Proteomes" id="UP000604825">
    <property type="component" value="Unassembled WGS sequence"/>
</dbReference>
<feature type="region of interest" description="Disordered" evidence="1">
    <location>
        <begin position="1"/>
        <end position="68"/>
    </location>
</feature>